<evidence type="ECO:0000259" key="6">
    <source>
        <dbReference type="PROSITE" id="PS50885"/>
    </source>
</evidence>
<keyword evidence="4" id="KW-0472">Membrane</keyword>
<evidence type="ECO:0000256" key="2">
    <source>
        <dbReference type="ARBA" id="ARBA00029447"/>
    </source>
</evidence>
<organism evidence="7 8">
    <name type="scientific">Clostridium beijerinckii</name>
    <name type="common">Clostridium MP</name>
    <dbReference type="NCBI Taxonomy" id="1520"/>
    <lineage>
        <taxon>Bacteria</taxon>
        <taxon>Bacillati</taxon>
        <taxon>Bacillota</taxon>
        <taxon>Clostridia</taxon>
        <taxon>Eubacteriales</taxon>
        <taxon>Clostridiaceae</taxon>
        <taxon>Clostridium</taxon>
    </lineage>
</organism>
<dbReference type="SUPFAM" id="SSF58104">
    <property type="entry name" value="Methyl-accepting chemotaxis protein (MCP) signaling domain"/>
    <property type="match status" value="1"/>
</dbReference>
<name>A0A7X9SQH2_CLOBE</name>
<comment type="similarity">
    <text evidence="2">Belongs to the methyl-accepting chemotaxis (MCP) protein family.</text>
</comment>
<dbReference type="PROSITE" id="PS50885">
    <property type="entry name" value="HAMP"/>
    <property type="match status" value="1"/>
</dbReference>
<dbReference type="PANTHER" id="PTHR32089:SF112">
    <property type="entry name" value="LYSOZYME-LIKE PROTEIN-RELATED"/>
    <property type="match status" value="1"/>
</dbReference>
<evidence type="ECO:0000313" key="8">
    <source>
        <dbReference type="Proteomes" id="UP000587880"/>
    </source>
</evidence>
<feature type="domain" description="HAMP" evidence="6">
    <location>
        <begin position="345"/>
        <end position="397"/>
    </location>
</feature>
<dbReference type="CDD" id="cd06225">
    <property type="entry name" value="HAMP"/>
    <property type="match status" value="1"/>
</dbReference>
<evidence type="ECO:0000256" key="3">
    <source>
        <dbReference type="PROSITE-ProRule" id="PRU00284"/>
    </source>
</evidence>
<evidence type="ECO:0000256" key="4">
    <source>
        <dbReference type="SAM" id="Phobius"/>
    </source>
</evidence>
<dbReference type="Pfam" id="PF00015">
    <property type="entry name" value="MCPsignal"/>
    <property type="match status" value="1"/>
</dbReference>
<dbReference type="PANTHER" id="PTHR32089">
    <property type="entry name" value="METHYL-ACCEPTING CHEMOTAXIS PROTEIN MCPB"/>
    <property type="match status" value="1"/>
</dbReference>
<dbReference type="Pfam" id="PF00672">
    <property type="entry name" value="HAMP"/>
    <property type="match status" value="1"/>
</dbReference>
<dbReference type="CDD" id="cd11386">
    <property type="entry name" value="MCP_signal"/>
    <property type="match status" value="1"/>
</dbReference>
<dbReference type="EMBL" id="JABAGD010000030">
    <property type="protein sequence ID" value="NMF06179.1"/>
    <property type="molecule type" value="Genomic_DNA"/>
</dbReference>
<dbReference type="InterPro" id="IPR003660">
    <property type="entry name" value="HAMP_dom"/>
</dbReference>
<proteinExistence type="inferred from homology"/>
<feature type="transmembrane region" description="Helical" evidence="4">
    <location>
        <begin position="21"/>
        <end position="40"/>
    </location>
</feature>
<dbReference type="InterPro" id="IPR004089">
    <property type="entry name" value="MCPsignal_dom"/>
</dbReference>
<dbReference type="Proteomes" id="UP000587880">
    <property type="component" value="Unassembled WGS sequence"/>
</dbReference>
<dbReference type="AlphaFoldDB" id="A0A7X9SQH2"/>
<keyword evidence="1 3" id="KW-0807">Transducer</keyword>
<dbReference type="Gene3D" id="1.10.287.950">
    <property type="entry name" value="Methyl-accepting chemotaxis protein"/>
    <property type="match status" value="1"/>
</dbReference>
<reference evidence="7 8" key="1">
    <citation type="submission" date="2020-04" db="EMBL/GenBank/DDBJ databases">
        <authorList>
            <person name="Hitch T.C.A."/>
            <person name="Wylensek D."/>
            <person name="Clavel T."/>
        </authorList>
    </citation>
    <scope>NUCLEOTIDE SEQUENCE [LARGE SCALE GENOMIC DNA]</scope>
    <source>
        <strain evidence="7 8">WB01_NA02</strain>
    </source>
</reference>
<feature type="transmembrane region" description="Helical" evidence="4">
    <location>
        <begin position="323"/>
        <end position="347"/>
    </location>
</feature>
<dbReference type="RefSeq" id="WP_168982411.1">
    <property type="nucleotide sequence ID" value="NZ_JABAGD010000030.1"/>
</dbReference>
<feature type="domain" description="Methyl-accepting transducer" evidence="5">
    <location>
        <begin position="416"/>
        <end position="652"/>
    </location>
</feature>
<evidence type="ECO:0000256" key="1">
    <source>
        <dbReference type="ARBA" id="ARBA00023224"/>
    </source>
</evidence>
<keyword evidence="4" id="KW-1133">Transmembrane helix</keyword>
<gene>
    <name evidence="7" type="ORF">HF849_15780</name>
</gene>
<dbReference type="GO" id="GO:0007165">
    <property type="term" value="P:signal transduction"/>
    <property type="evidence" value="ECO:0007669"/>
    <property type="project" value="UniProtKB-KW"/>
</dbReference>
<comment type="caution">
    <text evidence="7">The sequence shown here is derived from an EMBL/GenBank/DDBJ whole genome shotgun (WGS) entry which is preliminary data.</text>
</comment>
<dbReference type="SMART" id="SM00283">
    <property type="entry name" value="MA"/>
    <property type="match status" value="1"/>
</dbReference>
<keyword evidence="4" id="KW-0812">Transmembrane</keyword>
<dbReference type="Gene3D" id="6.10.340.10">
    <property type="match status" value="1"/>
</dbReference>
<evidence type="ECO:0000259" key="5">
    <source>
        <dbReference type="PROSITE" id="PS50111"/>
    </source>
</evidence>
<accession>A0A7X9SQH2</accession>
<sequence>MKKIFYPGIKLMNKLKYSKKFLLILTIFLIPILAVLSFFVHQLNGDVKISENQIKGLNYINATTSFVRHVQQHRGLTSVLLSGNKSTEEQVIQKEQEIKNDIVAINKLDEDYGKELGTTNEWASIKIDWSSLEIKDNKSALSELTAKHTALISKILDFNGSIEDSSNLILQKQLDRYYLVDTIVNNLPMVTENLGLSRAVGSGVAGRKSITDDERFKLVYVTKAATINLNASIKGLDEVYKTKPEIKDKLSGEITGAFNNSKEIIDIVNKELLETNSITIDSTEYYNRATTAVDSIYTLIHGESTELMNILQQDNAYTVKIRFFVLVISVLTILSLIYLFVAFYYGIRGTIESIEESTHKISEGELNVHITHDVKDETVLIIDALNNMTKSFSQIIVASKNVSSDVIDSAENLAKTTEQTAKVANIITNSIQNVATKSEEQLQISEDASVAIEKMSKDIEYIAKNSNEVLKASRQADEFAEKGNVSILETANMINNINNSVIESNSTIYALGKKSKSIGEIIDTITSIAEQTNLLALNASIEAARAGEGGKGFAVVAEEVGKLAEQSSNSAREISKIIHSIQKESMESINNMDNVTKNVQEGLKVVNETGETFQKIISSVRNITKQISEVTAASKNISNNSEKVTATVMAVSQIAVEFSESAQEVASASEEQLASIEEVSSLASLLNEKADELEKIIQKFKV</sequence>
<protein>
    <submittedName>
        <fullName evidence="7">Methyl-accepting chemotaxis protein</fullName>
    </submittedName>
</protein>
<dbReference type="GO" id="GO:0016020">
    <property type="term" value="C:membrane"/>
    <property type="evidence" value="ECO:0007669"/>
    <property type="project" value="InterPro"/>
</dbReference>
<evidence type="ECO:0000313" key="7">
    <source>
        <dbReference type="EMBL" id="NMF06179.1"/>
    </source>
</evidence>
<dbReference type="PROSITE" id="PS50111">
    <property type="entry name" value="CHEMOTAXIS_TRANSDUC_2"/>
    <property type="match status" value="1"/>
</dbReference>